<comment type="caution">
    <text evidence="1">The sequence shown here is derived from an EMBL/GenBank/DDBJ whole genome shotgun (WGS) entry which is preliminary data.</text>
</comment>
<sequence length="90" mass="10297">MNKADYQRSNAAQRGPGRLEQRTYFCFKINPLALAPRWKDACFGTVIQVKQLRKRVDGSQPGTEVSYFLSNAEPTNLQEANDLFDAIRHH</sequence>
<dbReference type="Proteomes" id="UP000249016">
    <property type="component" value="Unassembled WGS sequence"/>
</dbReference>
<dbReference type="AlphaFoldDB" id="A0A327NGD2"/>
<dbReference type="RefSeq" id="WP_111341649.1">
    <property type="nucleotide sequence ID" value="NZ_WPIM01000001.1"/>
</dbReference>
<organism evidence="1 2">
    <name type="scientific">Spirosoma telluris</name>
    <dbReference type="NCBI Taxonomy" id="2183553"/>
    <lineage>
        <taxon>Bacteria</taxon>
        <taxon>Pseudomonadati</taxon>
        <taxon>Bacteroidota</taxon>
        <taxon>Cytophagia</taxon>
        <taxon>Cytophagales</taxon>
        <taxon>Cytophagaceae</taxon>
        <taxon>Spirosoma</taxon>
    </lineage>
</organism>
<evidence type="ECO:0000313" key="2">
    <source>
        <dbReference type="Proteomes" id="UP000249016"/>
    </source>
</evidence>
<evidence type="ECO:0000313" key="1">
    <source>
        <dbReference type="EMBL" id="RAI74420.1"/>
    </source>
</evidence>
<accession>A0A327NGD2</accession>
<proteinExistence type="predicted"/>
<name>A0A327NGD2_9BACT</name>
<reference evidence="1 2" key="1">
    <citation type="submission" date="2018-06" db="EMBL/GenBank/DDBJ databases">
        <title>Spirosoma sp. HMF3257 Genome sequencing and assembly.</title>
        <authorList>
            <person name="Kang H."/>
            <person name="Cha I."/>
            <person name="Kim H."/>
            <person name="Kang J."/>
            <person name="Joh K."/>
        </authorList>
    </citation>
    <scope>NUCLEOTIDE SEQUENCE [LARGE SCALE GENOMIC DNA]</scope>
    <source>
        <strain evidence="1 2">HMF3257</strain>
    </source>
</reference>
<protein>
    <submittedName>
        <fullName evidence="1">Uncharacterized protein</fullName>
    </submittedName>
</protein>
<dbReference type="EMBL" id="QLII01000001">
    <property type="protein sequence ID" value="RAI74420.1"/>
    <property type="molecule type" value="Genomic_DNA"/>
</dbReference>
<gene>
    <name evidence="1" type="ORF">HMF3257_09195</name>
</gene>
<keyword evidence="2" id="KW-1185">Reference proteome</keyword>